<evidence type="ECO:0000256" key="8">
    <source>
        <dbReference type="RuleBase" id="RU361238"/>
    </source>
</evidence>
<dbReference type="Pfam" id="PF07519">
    <property type="entry name" value="Tannase"/>
    <property type="match status" value="1"/>
</dbReference>
<comment type="similarity">
    <text evidence="1 8">Belongs to the tannase family.</text>
</comment>
<keyword evidence="7" id="KW-1015">Disulfide bond</keyword>
<dbReference type="GeneID" id="96007076"/>
<evidence type="ECO:0000256" key="7">
    <source>
        <dbReference type="ARBA" id="ARBA00023157"/>
    </source>
</evidence>
<dbReference type="InterPro" id="IPR011118">
    <property type="entry name" value="Tannase/feruloyl_esterase"/>
</dbReference>
<sequence length="577" mass="62123">MRQCLLLASGFSAASASTLASICSTSNIQNSLPSSSDIDGLIFRDVTAQAVYNSSVEAGNNYPAATGRNFCNVTAAYKHAGKDDAINVWYYFPDPAQYQGRFLATGGGGFAINSGASGLEGGLVYGAVAGCTDGGMGWGGQLNDVVLKANGSLDYDIINNFGYLSIHEMTEIGKTMSKNIYNSSKLYSYYQGCSEGGRDGWSQVQRYSDQFDGAVVGAPAFRQSHQQPNHDWPQIYEQSISYAPNSCALEKIVNETVNACDALDGKVDGVVARSDLCKLNWHPENVIGKSYACAASTAFNPITGGAGATTPAANGTVNANDVAVFLAVQNGPYDSKNRHLYVGFQPGTDTSSNAAGTYSNKTGSYEIAAITDIGAEWITELLQEVNSTSLSLDGVTVDTLRGWMIEGMQKYAGTLNTVWTDLQEFSEAGGKIIHYHGEADNSIPTLSSVIYQEQVRRVMYPDLSYEDSLEKLHEFYRLYIVPGAAHCSPSAENGPFPQTVLGSMIEWVENEVVPVQLNATVLQGPEEGNAEKICTFPYRPMWSGNTTEHKCVMPEKDALDTWFPVLDSIPLNSYGNA</sequence>
<proteinExistence type="inferred from homology"/>
<dbReference type="RefSeq" id="XP_069228523.1">
    <property type="nucleotide sequence ID" value="XM_069374238.1"/>
</dbReference>
<accession>A0AB34KK04</accession>
<feature type="signal peptide" evidence="8">
    <location>
        <begin position="1"/>
        <end position="16"/>
    </location>
</feature>
<evidence type="ECO:0000313" key="10">
    <source>
        <dbReference type="Proteomes" id="UP000803884"/>
    </source>
</evidence>
<dbReference type="Proteomes" id="UP000803884">
    <property type="component" value="Unassembled WGS sequence"/>
</dbReference>
<keyword evidence="10" id="KW-1185">Reference proteome</keyword>
<dbReference type="EMBL" id="JAAQHG020000019">
    <property type="protein sequence ID" value="KAL1585417.1"/>
    <property type="molecule type" value="Genomic_DNA"/>
</dbReference>
<reference evidence="9 10" key="1">
    <citation type="journal article" date="2020" name="Microbiol. Resour. Announc.">
        <title>Draft Genome Sequence of a Cladosporium Species Isolated from the Mesophotic Ascidian Didemnum maculosum.</title>
        <authorList>
            <person name="Gioti A."/>
            <person name="Siaperas R."/>
            <person name="Nikolaivits E."/>
            <person name="Le Goff G."/>
            <person name="Ouazzani J."/>
            <person name="Kotoulas G."/>
            <person name="Topakas E."/>
        </authorList>
    </citation>
    <scope>NUCLEOTIDE SEQUENCE [LARGE SCALE GENOMIC DNA]</scope>
    <source>
        <strain evidence="9 10">TM138-S3</strain>
    </source>
</reference>
<dbReference type="AlphaFoldDB" id="A0AB34KK04"/>
<dbReference type="PANTHER" id="PTHR33938">
    <property type="entry name" value="FERULOYL ESTERASE B-RELATED"/>
    <property type="match status" value="1"/>
</dbReference>
<dbReference type="GO" id="GO:0030600">
    <property type="term" value="F:feruloyl esterase activity"/>
    <property type="evidence" value="ECO:0007669"/>
    <property type="project" value="UniProtKB-ARBA"/>
</dbReference>
<comment type="caution">
    <text evidence="9">The sequence shown here is derived from an EMBL/GenBank/DDBJ whole genome shotgun (WGS) entry which is preliminary data.</text>
</comment>
<evidence type="ECO:0000256" key="1">
    <source>
        <dbReference type="ARBA" id="ARBA00006249"/>
    </source>
</evidence>
<keyword evidence="2" id="KW-0719">Serine esterase</keyword>
<name>A0AB34KK04_9PEZI</name>
<dbReference type="SUPFAM" id="SSF53474">
    <property type="entry name" value="alpha/beta-Hydrolases"/>
    <property type="match status" value="1"/>
</dbReference>
<evidence type="ECO:0000256" key="5">
    <source>
        <dbReference type="ARBA" id="ARBA00022801"/>
    </source>
</evidence>
<feature type="chain" id="PRO_5044044134" description="Carboxylic ester hydrolase" evidence="8">
    <location>
        <begin position="17"/>
        <end position="577"/>
    </location>
</feature>
<evidence type="ECO:0000256" key="6">
    <source>
        <dbReference type="ARBA" id="ARBA00022837"/>
    </source>
</evidence>
<dbReference type="GO" id="GO:0046872">
    <property type="term" value="F:metal ion binding"/>
    <property type="evidence" value="ECO:0007669"/>
    <property type="project" value="UniProtKB-KW"/>
</dbReference>
<dbReference type="InterPro" id="IPR029058">
    <property type="entry name" value="AB_hydrolase_fold"/>
</dbReference>
<evidence type="ECO:0000256" key="2">
    <source>
        <dbReference type="ARBA" id="ARBA00022487"/>
    </source>
</evidence>
<evidence type="ECO:0000256" key="4">
    <source>
        <dbReference type="ARBA" id="ARBA00022729"/>
    </source>
</evidence>
<organism evidence="9 10">
    <name type="scientific">Cladosporium halotolerans</name>
    <dbReference type="NCBI Taxonomy" id="1052096"/>
    <lineage>
        <taxon>Eukaryota</taxon>
        <taxon>Fungi</taxon>
        <taxon>Dikarya</taxon>
        <taxon>Ascomycota</taxon>
        <taxon>Pezizomycotina</taxon>
        <taxon>Dothideomycetes</taxon>
        <taxon>Dothideomycetidae</taxon>
        <taxon>Cladosporiales</taxon>
        <taxon>Cladosporiaceae</taxon>
        <taxon>Cladosporium</taxon>
    </lineage>
</organism>
<keyword evidence="6" id="KW-0106">Calcium</keyword>
<protein>
    <recommendedName>
        <fullName evidence="8">Carboxylic ester hydrolase</fullName>
        <ecNumber evidence="8">3.1.1.-</ecNumber>
    </recommendedName>
</protein>
<dbReference type="PANTHER" id="PTHR33938:SF16">
    <property type="entry name" value="CARBOXYLIC ESTER HYDROLASE"/>
    <property type="match status" value="1"/>
</dbReference>
<dbReference type="EC" id="3.1.1.-" evidence="8"/>
<evidence type="ECO:0000256" key="3">
    <source>
        <dbReference type="ARBA" id="ARBA00022723"/>
    </source>
</evidence>
<keyword evidence="4 8" id="KW-0732">Signal</keyword>
<keyword evidence="5 8" id="KW-0378">Hydrolase</keyword>
<keyword evidence="3" id="KW-0479">Metal-binding</keyword>
<gene>
    <name evidence="9" type="ORF">WHR41_05633</name>
</gene>
<evidence type="ECO:0000313" key="9">
    <source>
        <dbReference type="EMBL" id="KAL1585417.1"/>
    </source>
</evidence>